<comment type="caution">
    <text evidence="2">The sequence shown here is derived from an EMBL/GenBank/DDBJ whole genome shotgun (WGS) entry which is preliminary data.</text>
</comment>
<organism evidence="2 3">
    <name type="scientific">Alternaria atra</name>
    <dbReference type="NCBI Taxonomy" id="119953"/>
    <lineage>
        <taxon>Eukaryota</taxon>
        <taxon>Fungi</taxon>
        <taxon>Dikarya</taxon>
        <taxon>Ascomycota</taxon>
        <taxon>Pezizomycotina</taxon>
        <taxon>Dothideomycetes</taxon>
        <taxon>Pleosporomycetidae</taxon>
        <taxon>Pleosporales</taxon>
        <taxon>Pleosporineae</taxon>
        <taxon>Pleosporaceae</taxon>
        <taxon>Alternaria</taxon>
        <taxon>Alternaria sect. Ulocladioides</taxon>
    </lineage>
</organism>
<evidence type="ECO:0000259" key="1">
    <source>
        <dbReference type="Pfam" id="PF20233"/>
    </source>
</evidence>
<dbReference type="Proteomes" id="UP000676310">
    <property type="component" value="Unassembled WGS sequence"/>
</dbReference>
<keyword evidence="3" id="KW-1185">Reference proteome</keyword>
<evidence type="ECO:0000313" key="3">
    <source>
        <dbReference type="Proteomes" id="UP000676310"/>
    </source>
</evidence>
<dbReference type="PANTHER" id="PTHR35391:SF5">
    <property type="entry name" value="DUF6590 DOMAIN-CONTAINING PROTEIN"/>
    <property type="match status" value="1"/>
</dbReference>
<accession>A0A8J2N766</accession>
<dbReference type="GeneID" id="67018887"/>
<evidence type="ECO:0000313" key="2">
    <source>
        <dbReference type="EMBL" id="CAG5166547.1"/>
    </source>
</evidence>
<protein>
    <recommendedName>
        <fullName evidence="1">DUF6590 domain-containing protein</fullName>
    </recommendedName>
</protein>
<dbReference type="RefSeq" id="XP_043170503.1">
    <property type="nucleotide sequence ID" value="XM_043314568.1"/>
</dbReference>
<dbReference type="OrthoDB" id="3559580at2759"/>
<dbReference type="InterPro" id="IPR046497">
    <property type="entry name" value="DUF6590"/>
</dbReference>
<reference evidence="2" key="1">
    <citation type="submission" date="2021-05" db="EMBL/GenBank/DDBJ databases">
        <authorList>
            <person name="Stam R."/>
        </authorList>
    </citation>
    <scope>NUCLEOTIDE SEQUENCE</scope>
    <source>
        <strain evidence="2">CS162</strain>
    </source>
</reference>
<name>A0A8J2N766_9PLEO</name>
<gene>
    <name evidence="2" type="ORF">ALTATR162_LOCUS6942</name>
</gene>
<dbReference type="EMBL" id="CAJRGZ010000019">
    <property type="protein sequence ID" value="CAG5166547.1"/>
    <property type="molecule type" value="Genomic_DNA"/>
</dbReference>
<proteinExistence type="predicted"/>
<sequence>MSASSWIWSEPYQDYYYVTYDEYGQPVYHWFKQIRTESGSRCRNDSANFEDYGPNIAQMPNPASATVRGLYGFIQGTPHTGWYDLLDSSYCMRTGGIGTYNGRGTLKQGCNPSEHAIAYLSGTDPGSCYMPGEYESGMTKEPIEIVPVDASIQIRSESRIRFGKTYPIEMNVKVKDIGKVHESHISKLLRYWIEENDYSGLFDGSFATGSSYHMDEHRYVLPKSSPSPGPESDSEDVALLRRDALHHLSADRFDSRLTGDLFSDYQVIQNPRGFFKKGIVFMVPWPEPGGDFVKDRVGPPVVVKIRRFVVIRPKSTFCLCLPMHTYNGQATTKPGVVAQDHAAVVADNDEVQYLPQEAELAKTPIYIKVENTSTGPIDPASRINFAKIYTVEYNVKVRKVGRIVADSVWRMDQYFAECSKIGSN</sequence>
<feature type="domain" description="DUF6590" evidence="1">
    <location>
        <begin position="273"/>
        <end position="411"/>
    </location>
</feature>
<dbReference type="Pfam" id="PF20233">
    <property type="entry name" value="DUF6590"/>
    <property type="match status" value="2"/>
</dbReference>
<dbReference type="PANTHER" id="PTHR35391">
    <property type="entry name" value="C2H2-TYPE DOMAIN-CONTAINING PROTEIN-RELATED"/>
    <property type="match status" value="1"/>
</dbReference>
<feature type="domain" description="DUF6590" evidence="1">
    <location>
        <begin position="96"/>
        <end position="189"/>
    </location>
</feature>
<dbReference type="AlphaFoldDB" id="A0A8J2N766"/>